<protein>
    <submittedName>
        <fullName evidence="2">Uncharacterized protein</fullName>
    </submittedName>
</protein>
<dbReference type="Proteomes" id="UP000077315">
    <property type="component" value="Unassembled WGS sequence"/>
</dbReference>
<gene>
    <name evidence="2" type="ORF">PHYBLDRAFT_170026</name>
</gene>
<evidence type="ECO:0000313" key="2">
    <source>
        <dbReference type="EMBL" id="OAD72133.1"/>
    </source>
</evidence>
<feature type="region of interest" description="Disordered" evidence="1">
    <location>
        <begin position="243"/>
        <end position="266"/>
    </location>
</feature>
<feature type="compositionally biased region" description="Basic residues" evidence="1">
    <location>
        <begin position="251"/>
        <end position="261"/>
    </location>
</feature>
<proteinExistence type="predicted"/>
<name>A0A162U3Q7_PHYB8</name>
<dbReference type="EMBL" id="KV440984">
    <property type="protein sequence ID" value="OAD72133.1"/>
    <property type="molecule type" value="Genomic_DNA"/>
</dbReference>
<evidence type="ECO:0000256" key="1">
    <source>
        <dbReference type="SAM" id="MobiDB-lite"/>
    </source>
</evidence>
<dbReference type="InParanoid" id="A0A162U3Q7"/>
<dbReference type="GeneID" id="28997143"/>
<keyword evidence="3" id="KW-1185">Reference proteome</keyword>
<reference evidence="3" key="1">
    <citation type="submission" date="2015-06" db="EMBL/GenBank/DDBJ databases">
        <title>Expansion of signal transduction pathways in fungi by whole-genome duplication.</title>
        <authorList>
            <consortium name="DOE Joint Genome Institute"/>
            <person name="Corrochano L.M."/>
            <person name="Kuo A."/>
            <person name="Marcet-Houben M."/>
            <person name="Polaino S."/>
            <person name="Salamov A."/>
            <person name="Villalobos J.M."/>
            <person name="Alvarez M.I."/>
            <person name="Avalos J."/>
            <person name="Benito E.P."/>
            <person name="Benoit I."/>
            <person name="Burger G."/>
            <person name="Camino L.P."/>
            <person name="Canovas D."/>
            <person name="Cerda-Olmedo E."/>
            <person name="Cheng J.-F."/>
            <person name="Dominguez A."/>
            <person name="Elias M."/>
            <person name="Eslava A.P."/>
            <person name="Glaser F."/>
            <person name="Grimwood J."/>
            <person name="Gutierrez G."/>
            <person name="Heitman J."/>
            <person name="Henrissat B."/>
            <person name="Iturriaga E.A."/>
            <person name="Lang B.F."/>
            <person name="Lavin J.L."/>
            <person name="Lee S."/>
            <person name="Li W."/>
            <person name="Lindquist E."/>
            <person name="Lopez-Garcia S."/>
            <person name="Luque E.M."/>
            <person name="Marcos A.T."/>
            <person name="Martin J."/>
            <person name="McCluskey K."/>
            <person name="Medina H.R."/>
            <person name="Miralles-Duran A."/>
            <person name="Miyazaki A."/>
            <person name="Munoz-Torres E."/>
            <person name="Oguiza J.A."/>
            <person name="Ohm R."/>
            <person name="Olmedo M."/>
            <person name="Orejas M."/>
            <person name="Ortiz-Castellanos L."/>
            <person name="Pisabarro A.G."/>
            <person name="Rodriguez-Romero J."/>
            <person name="Ruiz-Herrera J."/>
            <person name="Ruiz-Vazquez R."/>
            <person name="Sanz C."/>
            <person name="Schackwitz W."/>
            <person name="Schmutz J."/>
            <person name="Shahriari M."/>
            <person name="Shelest E."/>
            <person name="Silva-Franco F."/>
            <person name="Soanes D."/>
            <person name="Syed K."/>
            <person name="Tagua V.G."/>
            <person name="Talbot N.J."/>
            <person name="Thon M."/>
            <person name="De vries R.P."/>
            <person name="Wiebenga A."/>
            <person name="Yadav J.S."/>
            <person name="Braun E.L."/>
            <person name="Baker S."/>
            <person name="Garre V."/>
            <person name="Horwitz B."/>
            <person name="Torres-Martinez S."/>
            <person name="Idnurm A."/>
            <person name="Herrera-Estrella A."/>
            <person name="Gabaldon T."/>
            <person name="Grigoriev I.V."/>
        </authorList>
    </citation>
    <scope>NUCLEOTIDE SEQUENCE [LARGE SCALE GENOMIC DNA]</scope>
    <source>
        <strain evidence="3">NRRL 1555(-)</strain>
    </source>
</reference>
<evidence type="ECO:0000313" key="3">
    <source>
        <dbReference type="Proteomes" id="UP000077315"/>
    </source>
</evidence>
<dbReference type="RefSeq" id="XP_018290173.1">
    <property type="nucleotide sequence ID" value="XM_018436237.1"/>
</dbReference>
<sequence length="320" mass="35774">MSSFKVHVKVHAFQVKVHGFSIQSMQEKHQGSDLPAMIIVFSHPGQVSRIRLPGHGYSSSLQPSRSSIKILISHYMVIGQTARIKTQIWATVCLRSGYTMKNLFSFQCNRYIHLVRPLVTVGFISLLASQSKPAIMDPISVQCYSVLVVKVPLLSMPMIPNLSPIQSDRATIKDSISIQYDSVFTAQVEEQGFLLHPRLQPRPIDPGLLSSRPKPTIKALIFFWAHSKRSMLSSTSKVAVHAENQDCTSKNRVKSNRRKGQQSRCHSPSWMLGIPVSLVNMDDQVSAFCRGQEINFLLSTMIHSILNPSPTIKLWLSGKG</sequence>
<dbReference type="VEuPathDB" id="FungiDB:PHYBLDRAFT_170026"/>
<dbReference type="AlphaFoldDB" id="A0A162U3Q7"/>
<accession>A0A162U3Q7</accession>
<organism evidence="2 3">
    <name type="scientific">Phycomyces blakesleeanus (strain ATCC 8743b / DSM 1359 / FGSC 10004 / NBRC 33097 / NRRL 1555)</name>
    <dbReference type="NCBI Taxonomy" id="763407"/>
    <lineage>
        <taxon>Eukaryota</taxon>
        <taxon>Fungi</taxon>
        <taxon>Fungi incertae sedis</taxon>
        <taxon>Mucoromycota</taxon>
        <taxon>Mucoromycotina</taxon>
        <taxon>Mucoromycetes</taxon>
        <taxon>Mucorales</taxon>
        <taxon>Phycomycetaceae</taxon>
        <taxon>Phycomyces</taxon>
    </lineage>
</organism>